<evidence type="ECO:0000313" key="6">
    <source>
        <dbReference type="EMBL" id="CAF1404649.1"/>
    </source>
</evidence>
<dbReference type="Proteomes" id="UP000681722">
    <property type="component" value="Unassembled WGS sequence"/>
</dbReference>
<dbReference type="Proteomes" id="UP000682733">
    <property type="component" value="Unassembled WGS sequence"/>
</dbReference>
<dbReference type="EMBL" id="CAJNOQ010030598">
    <property type="protein sequence ID" value="CAF1575554.1"/>
    <property type="molecule type" value="Genomic_DNA"/>
</dbReference>
<keyword evidence="1" id="KW-0132">Cell division</keyword>
<evidence type="ECO:0000313" key="7">
    <source>
        <dbReference type="EMBL" id="CAF1575554.1"/>
    </source>
</evidence>
<comment type="caution">
    <text evidence="7">The sequence shown here is derived from an EMBL/GenBank/DDBJ whole genome shotgun (WGS) entry which is preliminary data.</text>
</comment>
<keyword evidence="3" id="KW-0539">Nucleus</keyword>
<dbReference type="AlphaFoldDB" id="A0A815YXY5"/>
<gene>
    <name evidence="7" type="ORF">GPM918_LOCUS40701</name>
    <name evidence="6" type="ORF">OVA965_LOCUS33158</name>
    <name evidence="9" type="ORF">SRO942_LOCUS41673</name>
    <name evidence="8" type="ORF">TMI583_LOCUS34037</name>
</gene>
<evidence type="ECO:0000256" key="5">
    <source>
        <dbReference type="SAM" id="Coils"/>
    </source>
</evidence>
<dbReference type="Gene3D" id="3.40.50.300">
    <property type="entry name" value="P-loop containing nucleotide triphosphate hydrolases"/>
    <property type="match status" value="1"/>
</dbReference>
<sequence length="117" mass="13640">TFDATNAEFERARNDAKEARENFERIKKERYERFNSLYKHVSNCIDEIYKQLTNSQAAVACFTIENREEPYLGGITYNCVAPAKRFKLWKICRFKPASFFLLDEVDAALDNTNIGKV</sequence>
<name>A0A815YXY5_9BILA</name>
<dbReference type="EMBL" id="CAJOBC010096479">
    <property type="protein sequence ID" value="CAF4440492.1"/>
    <property type="molecule type" value="Genomic_DNA"/>
</dbReference>
<keyword evidence="2" id="KW-0498">Mitosis</keyword>
<dbReference type="GO" id="GO:0007062">
    <property type="term" value="P:sister chromatid cohesion"/>
    <property type="evidence" value="ECO:0007669"/>
    <property type="project" value="TreeGrafter"/>
</dbReference>
<dbReference type="Proteomes" id="UP000663829">
    <property type="component" value="Unassembled WGS sequence"/>
</dbReference>
<protein>
    <recommendedName>
        <fullName evidence="11">Structural maintenance of chromosomes protein 1</fullName>
    </recommendedName>
</protein>
<dbReference type="GO" id="GO:0005634">
    <property type="term" value="C:nucleus"/>
    <property type="evidence" value="ECO:0007669"/>
    <property type="project" value="TreeGrafter"/>
</dbReference>
<dbReference type="OrthoDB" id="413649at2759"/>
<keyword evidence="4" id="KW-0131">Cell cycle</keyword>
<keyword evidence="10" id="KW-1185">Reference proteome</keyword>
<evidence type="ECO:0000313" key="10">
    <source>
        <dbReference type="Proteomes" id="UP000663829"/>
    </source>
</evidence>
<dbReference type="PANTHER" id="PTHR18937">
    <property type="entry name" value="STRUCTURAL MAINTENANCE OF CHROMOSOMES SMC FAMILY MEMBER"/>
    <property type="match status" value="1"/>
</dbReference>
<dbReference type="GO" id="GO:0008278">
    <property type="term" value="C:cohesin complex"/>
    <property type="evidence" value="ECO:0007669"/>
    <property type="project" value="TreeGrafter"/>
</dbReference>
<organism evidence="7 10">
    <name type="scientific">Didymodactylos carnosus</name>
    <dbReference type="NCBI Taxonomy" id="1234261"/>
    <lineage>
        <taxon>Eukaryota</taxon>
        <taxon>Metazoa</taxon>
        <taxon>Spiralia</taxon>
        <taxon>Gnathifera</taxon>
        <taxon>Rotifera</taxon>
        <taxon>Eurotatoria</taxon>
        <taxon>Bdelloidea</taxon>
        <taxon>Philodinida</taxon>
        <taxon>Philodinidae</taxon>
        <taxon>Didymodactylos</taxon>
    </lineage>
</organism>
<evidence type="ECO:0000256" key="1">
    <source>
        <dbReference type="ARBA" id="ARBA00022618"/>
    </source>
</evidence>
<evidence type="ECO:0008006" key="11">
    <source>
        <dbReference type="Google" id="ProtNLM"/>
    </source>
</evidence>
<evidence type="ECO:0000313" key="8">
    <source>
        <dbReference type="EMBL" id="CAF4210669.1"/>
    </source>
</evidence>
<dbReference type="InterPro" id="IPR027417">
    <property type="entry name" value="P-loop_NTPase"/>
</dbReference>
<feature type="non-terminal residue" evidence="7">
    <location>
        <position position="117"/>
    </location>
</feature>
<dbReference type="Proteomes" id="UP000677228">
    <property type="component" value="Unassembled WGS sequence"/>
</dbReference>
<reference evidence="7" key="1">
    <citation type="submission" date="2021-02" db="EMBL/GenBank/DDBJ databases">
        <authorList>
            <person name="Nowell W R."/>
        </authorList>
    </citation>
    <scope>NUCLEOTIDE SEQUENCE</scope>
</reference>
<dbReference type="EMBL" id="CAJNOK010026535">
    <property type="protein sequence ID" value="CAF1404649.1"/>
    <property type="molecule type" value="Genomic_DNA"/>
</dbReference>
<evidence type="ECO:0000256" key="3">
    <source>
        <dbReference type="ARBA" id="ARBA00023242"/>
    </source>
</evidence>
<dbReference type="PANTHER" id="PTHR18937:SF12">
    <property type="entry name" value="STRUCTURAL MAINTENANCE OF CHROMOSOMES PROTEIN"/>
    <property type="match status" value="1"/>
</dbReference>
<evidence type="ECO:0000256" key="4">
    <source>
        <dbReference type="ARBA" id="ARBA00023306"/>
    </source>
</evidence>
<proteinExistence type="predicted"/>
<dbReference type="GO" id="GO:0003677">
    <property type="term" value="F:DNA binding"/>
    <property type="evidence" value="ECO:0007669"/>
    <property type="project" value="TreeGrafter"/>
</dbReference>
<accession>A0A815YXY5</accession>
<evidence type="ECO:0000313" key="9">
    <source>
        <dbReference type="EMBL" id="CAF4440492.1"/>
    </source>
</evidence>
<dbReference type="SUPFAM" id="SSF52540">
    <property type="entry name" value="P-loop containing nucleoside triphosphate hydrolases"/>
    <property type="match status" value="1"/>
</dbReference>
<dbReference type="GO" id="GO:0051301">
    <property type="term" value="P:cell division"/>
    <property type="evidence" value="ECO:0007669"/>
    <property type="project" value="UniProtKB-KW"/>
</dbReference>
<feature type="coiled-coil region" evidence="5">
    <location>
        <begin position="2"/>
        <end position="29"/>
    </location>
</feature>
<dbReference type="EMBL" id="CAJOBA010048270">
    <property type="protein sequence ID" value="CAF4210669.1"/>
    <property type="molecule type" value="Genomic_DNA"/>
</dbReference>
<evidence type="ECO:0000256" key="2">
    <source>
        <dbReference type="ARBA" id="ARBA00022776"/>
    </source>
</evidence>
<keyword evidence="5" id="KW-0175">Coiled coil</keyword>